<keyword evidence="1" id="KW-1133">Transmembrane helix</keyword>
<keyword evidence="1" id="KW-0812">Transmembrane</keyword>
<keyword evidence="1" id="KW-0472">Membrane</keyword>
<evidence type="ECO:0000313" key="3">
    <source>
        <dbReference type="Proteomes" id="UP001497623"/>
    </source>
</evidence>
<dbReference type="AlphaFoldDB" id="A0AAV2R421"/>
<evidence type="ECO:0000313" key="2">
    <source>
        <dbReference type="EMBL" id="CAL4115167.1"/>
    </source>
</evidence>
<reference evidence="2 3" key="1">
    <citation type="submission" date="2024-05" db="EMBL/GenBank/DDBJ databases">
        <authorList>
            <person name="Wallberg A."/>
        </authorList>
    </citation>
    <scope>NUCLEOTIDE SEQUENCE [LARGE SCALE GENOMIC DNA]</scope>
</reference>
<comment type="caution">
    <text evidence="2">The sequence shown here is derived from an EMBL/GenBank/DDBJ whole genome shotgun (WGS) entry which is preliminary data.</text>
</comment>
<name>A0AAV2R421_MEGNR</name>
<organism evidence="2 3">
    <name type="scientific">Meganyctiphanes norvegica</name>
    <name type="common">Northern krill</name>
    <name type="synonym">Thysanopoda norvegica</name>
    <dbReference type="NCBI Taxonomy" id="48144"/>
    <lineage>
        <taxon>Eukaryota</taxon>
        <taxon>Metazoa</taxon>
        <taxon>Ecdysozoa</taxon>
        <taxon>Arthropoda</taxon>
        <taxon>Crustacea</taxon>
        <taxon>Multicrustacea</taxon>
        <taxon>Malacostraca</taxon>
        <taxon>Eumalacostraca</taxon>
        <taxon>Eucarida</taxon>
        <taxon>Euphausiacea</taxon>
        <taxon>Euphausiidae</taxon>
        <taxon>Meganyctiphanes</taxon>
    </lineage>
</organism>
<feature type="transmembrane region" description="Helical" evidence="1">
    <location>
        <begin position="20"/>
        <end position="41"/>
    </location>
</feature>
<dbReference type="Proteomes" id="UP001497623">
    <property type="component" value="Unassembled WGS sequence"/>
</dbReference>
<dbReference type="EMBL" id="CAXKWB010016034">
    <property type="protein sequence ID" value="CAL4115167.1"/>
    <property type="molecule type" value="Genomic_DNA"/>
</dbReference>
<protein>
    <submittedName>
        <fullName evidence="2">Uncharacterized protein</fullName>
    </submittedName>
</protein>
<evidence type="ECO:0000256" key="1">
    <source>
        <dbReference type="SAM" id="Phobius"/>
    </source>
</evidence>
<accession>A0AAV2R421</accession>
<proteinExistence type="predicted"/>
<keyword evidence="3" id="KW-1185">Reference proteome</keyword>
<feature type="non-terminal residue" evidence="2">
    <location>
        <position position="1"/>
    </location>
</feature>
<gene>
    <name evidence="2" type="ORF">MNOR_LOCUS20601</name>
</gene>
<sequence length="113" mass="12043">HTPAGAPSTQQHPAPLPQVYLPKMANFQILVVLLVVAISIIPSTDAAPAPFPGFLFNKAFPRAMARARSNDRGAGSFAGRPGNRVGGAIFNPDPFAFPGNNPFPIAPILFRRR</sequence>